<dbReference type="EMBL" id="BAAAQD010000064">
    <property type="protein sequence ID" value="GAA1577232.1"/>
    <property type="molecule type" value="Genomic_DNA"/>
</dbReference>
<evidence type="ECO:0000313" key="2">
    <source>
        <dbReference type="Proteomes" id="UP001501470"/>
    </source>
</evidence>
<sequence>MNHTTQTEAWRQIRDCADVKAGRLTGRCLRHTYLTPVLPGNLTEDAALQLHDSVYPPTGTTPGPDTIWYVVSCDGTPVAWLTRAAEVVTSPADLTDYQRHIQTQAVTALSQPTRNALLELAKIRDKREHRIHSDLPQVRPDGRPADAETRILVATPADPTLTYWIRGTGDRTETRLHVATVTGVAEGNDALILDVHGYGKYGERRARFDLPMLCTIEHLAATHDLPAAAIGTWLDLAGASTTDPTPDTVTAAFGDAYAGIHETRHTFALTERDRNGWTKAFAAAGIPDRYFNLDAFTEHLFRAEVHRVDLADERIAVFRR</sequence>
<keyword evidence="2" id="KW-1185">Reference proteome</keyword>
<protein>
    <recommendedName>
        <fullName evidence="3">Rv3651-like N-terminal domain-containing protein</fullName>
    </recommendedName>
</protein>
<dbReference type="RefSeq" id="WP_344515769.1">
    <property type="nucleotide sequence ID" value="NZ_BAAAQD010000064.1"/>
</dbReference>
<name>A0ABP4PGU6_9ACTN</name>
<accession>A0ABP4PGU6</accession>
<organism evidence="1 2">
    <name type="scientific">Dactylosporangium maewongense</name>
    <dbReference type="NCBI Taxonomy" id="634393"/>
    <lineage>
        <taxon>Bacteria</taxon>
        <taxon>Bacillati</taxon>
        <taxon>Actinomycetota</taxon>
        <taxon>Actinomycetes</taxon>
        <taxon>Micromonosporales</taxon>
        <taxon>Micromonosporaceae</taxon>
        <taxon>Dactylosporangium</taxon>
    </lineage>
</organism>
<reference evidence="2" key="1">
    <citation type="journal article" date="2019" name="Int. J. Syst. Evol. Microbiol.">
        <title>The Global Catalogue of Microorganisms (GCM) 10K type strain sequencing project: providing services to taxonomists for standard genome sequencing and annotation.</title>
        <authorList>
            <consortium name="The Broad Institute Genomics Platform"/>
            <consortium name="The Broad Institute Genome Sequencing Center for Infectious Disease"/>
            <person name="Wu L."/>
            <person name="Ma J."/>
        </authorList>
    </citation>
    <scope>NUCLEOTIDE SEQUENCE [LARGE SCALE GENOMIC DNA]</scope>
    <source>
        <strain evidence="2">JCM 15933</strain>
    </source>
</reference>
<dbReference type="Proteomes" id="UP001501470">
    <property type="component" value="Unassembled WGS sequence"/>
</dbReference>
<proteinExistence type="predicted"/>
<evidence type="ECO:0008006" key="3">
    <source>
        <dbReference type="Google" id="ProtNLM"/>
    </source>
</evidence>
<comment type="caution">
    <text evidence="1">The sequence shown here is derived from an EMBL/GenBank/DDBJ whole genome shotgun (WGS) entry which is preliminary data.</text>
</comment>
<gene>
    <name evidence="1" type="ORF">GCM10009827_118840</name>
</gene>
<evidence type="ECO:0000313" key="1">
    <source>
        <dbReference type="EMBL" id="GAA1577232.1"/>
    </source>
</evidence>